<dbReference type="PANTHER" id="PTHR43649">
    <property type="entry name" value="ARABINOSE-BINDING PROTEIN-RELATED"/>
    <property type="match status" value="1"/>
</dbReference>
<name>A0ABW0LR19_9BACI</name>
<dbReference type="Proteomes" id="UP001596147">
    <property type="component" value="Unassembled WGS sequence"/>
</dbReference>
<evidence type="ECO:0000256" key="1">
    <source>
        <dbReference type="ARBA" id="ARBA00022475"/>
    </source>
</evidence>
<reference evidence="7" key="1">
    <citation type="journal article" date="2019" name="Int. J. Syst. Evol. Microbiol.">
        <title>The Global Catalogue of Microorganisms (GCM) 10K type strain sequencing project: providing services to taxonomists for standard genome sequencing and annotation.</title>
        <authorList>
            <consortium name="The Broad Institute Genomics Platform"/>
            <consortium name="The Broad Institute Genome Sequencing Center for Infectious Disease"/>
            <person name="Wu L."/>
            <person name="Ma J."/>
        </authorList>
    </citation>
    <scope>NUCLEOTIDE SEQUENCE [LARGE SCALE GENOMIC DNA]</scope>
    <source>
        <strain evidence="7">CGMCC 1.12237</strain>
    </source>
</reference>
<dbReference type="EMBL" id="JBHSMC010000046">
    <property type="protein sequence ID" value="MFC5467033.1"/>
    <property type="molecule type" value="Genomic_DNA"/>
</dbReference>
<keyword evidence="1" id="KW-1003">Cell membrane</keyword>
<accession>A0ABW0LR19</accession>
<keyword evidence="4" id="KW-0564">Palmitate</keyword>
<keyword evidence="5" id="KW-0449">Lipoprotein</keyword>
<dbReference type="InterPro" id="IPR050490">
    <property type="entry name" value="Bact_solute-bd_prot1"/>
</dbReference>
<dbReference type="Pfam" id="PF01547">
    <property type="entry name" value="SBP_bac_1"/>
    <property type="match status" value="1"/>
</dbReference>
<keyword evidence="2" id="KW-0732">Signal</keyword>
<dbReference type="PANTHER" id="PTHR43649:SF33">
    <property type="entry name" value="POLYGALACTURONAN_RHAMNOGALACTURONAN-BINDING PROTEIN YTCQ"/>
    <property type="match status" value="1"/>
</dbReference>
<organism evidence="6 7">
    <name type="scientific">Lederbergia graminis</name>
    <dbReference type="NCBI Taxonomy" id="735518"/>
    <lineage>
        <taxon>Bacteria</taxon>
        <taxon>Bacillati</taxon>
        <taxon>Bacillota</taxon>
        <taxon>Bacilli</taxon>
        <taxon>Bacillales</taxon>
        <taxon>Bacillaceae</taxon>
        <taxon>Lederbergia</taxon>
    </lineage>
</organism>
<evidence type="ECO:0000313" key="7">
    <source>
        <dbReference type="Proteomes" id="UP001596147"/>
    </source>
</evidence>
<evidence type="ECO:0000256" key="3">
    <source>
        <dbReference type="ARBA" id="ARBA00023136"/>
    </source>
</evidence>
<proteinExistence type="predicted"/>
<protein>
    <submittedName>
        <fullName evidence="6">Extracellular solute-binding protein</fullName>
    </submittedName>
</protein>
<keyword evidence="3" id="KW-0472">Membrane</keyword>
<dbReference type="Gene3D" id="3.40.190.10">
    <property type="entry name" value="Periplasmic binding protein-like II"/>
    <property type="match status" value="2"/>
</dbReference>
<dbReference type="CDD" id="cd13580">
    <property type="entry name" value="PBP2_AlgQ_like_1"/>
    <property type="match status" value="1"/>
</dbReference>
<evidence type="ECO:0000256" key="2">
    <source>
        <dbReference type="ARBA" id="ARBA00022729"/>
    </source>
</evidence>
<gene>
    <name evidence="6" type="ORF">ACFPM4_20105</name>
</gene>
<evidence type="ECO:0000256" key="5">
    <source>
        <dbReference type="ARBA" id="ARBA00023288"/>
    </source>
</evidence>
<evidence type="ECO:0000313" key="6">
    <source>
        <dbReference type="EMBL" id="MFC5467033.1"/>
    </source>
</evidence>
<evidence type="ECO:0000256" key="4">
    <source>
        <dbReference type="ARBA" id="ARBA00023139"/>
    </source>
</evidence>
<dbReference type="SUPFAM" id="SSF53850">
    <property type="entry name" value="Periplasmic binding protein-like II"/>
    <property type="match status" value="1"/>
</dbReference>
<sequence>MIINITSCSKNESSVKSALQSETTSMEDNVYKEVGLRKYNPPIEVHFVREMTDSLQGLLDNLPDETLNDNRWSNLFEEVLGVHMNNEWVESGEIFALKLNHTISSGEIPDIIKVNADQLRILYNDGLIEDLTQVYEEYATPLTKAIFSQEGNAPFDLATMEGNLMAIPVTGSSIEEATYIWIRTDWLDSLGLEAPKTIDDLLKISKAFTTEDPDQNGEDDTYGLMLSNYLWDPIADMEGFMAGFEAFPRLWVEDESGKLVFGGIQPEVKDALQELQKMYKNGEIENEFYYKNGTDVKEMVVQGKLGMFYGEQGSSSFLEESRKFDKQAEWQAFPIVSGAKESAKVPLKYSTSEFFAVKKGFEHPEVIVKLINLYLEKVWGETAEFDTYHSSPLPVWQLSPVSPYPARKNLEAFRQIDYARKNGDMSQLTIQAKHIQTFVEKYLKDSVESFWGWERTYGENGAFAILDQYEKNGQFLYDKFTGPPTATMLERESFLVDLQHETYFDIILGSPIDEFDNFIEKWNKLGGEQITKEVNAWYTHNK</sequence>
<dbReference type="InterPro" id="IPR006059">
    <property type="entry name" value="SBP"/>
</dbReference>
<dbReference type="RefSeq" id="WP_382355994.1">
    <property type="nucleotide sequence ID" value="NZ_JBHSMC010000046.1"/>
</dbReference>
<keyword evidence="7" id="KW-1185">Reference proteome</keyword>
<comment type="caution">
    <text evidence="6">The sequence shown here is derived from an EMBL/GenBank/DDBJ whole genome shotgun (WGS) entry which is preliminary data.</text>
</comment>